<gene>
    <name evidence="2" type="ORF">ACFFIX_13200</name>
</gene>
<feature type="transmembrane region" description="Helical" evidence="1">
    <location>
        <begin position="35"/>
        <end position="53"/>
    </location>
</feature>
<comment type="caution">
    <text evidence="2">The sequence shown here is derived from an EMBL/GenBank/DDBJ whole genome shotgun (WGS) entry which is preliminary data.</text>
</comment>
<keyword evidence="1" id="KW-0812">Transmembrane</keyword>
<keyword evidence="1" id="KW-1133">Transmembrane helix</keyword>
<protein>
    <submittedName>
        <fullName evidence="2">Uncharacterized protein</fullName>
    </submittedName>
</protein>
<evidence type="ECO:0000313" key="2">
    <source>
        <dbReference type="EMBL" id="MFC0272391.1"/>
    </source>
</evidence>
<name>A0ABV6GG54_9BACI</name>
<evidence type="ECO:0000256" key="1">
    <source>
        <dbReference type="SAM" id="Phobius"/>
    </source>
</evidence>
<dbReference type="EMBL" id="JBHLVO010000010">
    <property type="protein sequence ID" value="MFC0272391.1"/>
    <property type="molecule type" value="Genomic_DNA"/>
</dbReference>
<organism evidence="2 3">
    <name type="scientific">Metabacillus herbersteinensis</name>
    <dbReference type="NCBI Taxonomy" id="283816"/>
    <lineage>
        <taxon>Bacteria</taxon>
        <taxon>Bacillati</taxon>
        <taxon>Bacillota</taxon>
        <taxon>Bacilli</taxon>
        <taxon>Bacillales</taxon>
        <taxon>Bacillaceae</taxon>
        <taxon>Metabacillus</taxon>
    </lineage>
</organism>
<accession>A0ABV6GG54</accession>
<dbReference type="Proteomes" id="UP001589854">
    <property type="component" value="Unassembled WGS sequence"/>
</dbReference>
<evidence type="ECO:0000313" key="3">
    <source>
        <dbReference type="Proteomes" id="UP001589854"/>
    </source>
</evidence>
<proteinExistence type="predicted"/>
<feature type="transmembrane region" description="Helical" evidence="1">
    <location>
        <begin position="7"/>
        <end position="29"/>
    </location>
</feature>
<reference evidence="2 3" key="1">
    <citation type="submission" date="2024-09" db="EMBL/GenBank/DDBJ databases">
        <authorList>
            <person name="Sun Q."/>
            <person name="Mori K."/>
        </authorList>
    </citation>
    <scope>NUCLEOTIDE SEQUENCE [LARGE SCALE GENOMIC DNA]</scope>
    <source>
        <strain evidence="2 3">CCM 7228</strain>
    </source>
</reference>
<keyword evidence="3" id="KW-1185">Reference proteome</keyword>
<dbReference type="RefSeq" id="WP_378934650.1">
    <property type="nucleotide sequence ID" value="NZ_JBHLVO010000010.1"/>
</dbReference>
<sequence length="67" mass="7607">MKKLGGIVLQFIFACTGIILIGALPSIFLIEKGQWINFLIFFETIGTILHALVNFKEKTFMIRGEVY</sequence>
<keyword evidence="1" id="KW-0472">Membrane</keyword>
<dbReference type="PROSITE" id="PS51257">
    <property type="entry name" value="PROKAR_LIPOPROTEIN"/>
    <property type="match status" value="1"/>
</dbReference>